<comment type="caution">
    <text evidence="1">The sequence shown here is derived from an EMBL/GenBank/DDBJ whole genome shotgun (WGS) entry which is preliminary data.</text>
</comment>
<dbReference type="InterPro" id="IPR010732">
    <property type="entry name" value="T6SS_TssG-like"/>
</dbReference>
<accession>A0ABQ6A210</accession>
<dbReference type="EMBL" id="BSOS01000006">
    <property type="protein sequence ID" value="GLR65648.1"/>
    <property type="molecule type" value="Genomic_DNA"/>
</dbReference>
<reference evidence="2" key="1">
    <citation type="journal article" date="2019" name="Int. J. Syst. Evol. Microbiol.">
        <title>The Global Catalogue of Microorganisms (GCM) 10K type strain sequencing project: providing services to taxonomists for standard genome sequencing and annotation.</title>
        <authorList>
            <consortium name="The Broad Institute Genomics Platform"/>
            <consortium name="The Broad Institute Genome Sequencing Center for Infectious Disease"/>
            <person name="Wu L."/>
            <person name="Ma J."/>
        </authorList>
    </citation>
    <scope>NUCLEOTIDE SEQUENCE [LARGE SCALE GENOMIC DNA]</scope>
    <source>
        <strain evidence="2">NBRC 112502</strain>
    </source>
</reference>
<gene>
    <name evidence="1" type="ORF">GCM10010909_03260</name>
</gene>
<sequence length="347" mass="37175">MAEKSPLERLKSLPQAFKFDAAVRLLLAASKSSPHQTDKIAFIAAPLLSQPAAEVTTAEPPAGGKRAQLTTPLIGLIGPSGVMPRWYTELVAQAARAKSRGIVDFFDLLAQRFITAFARAGIKYRLHRSAETALLENSPEEPIGAALLAFTGFGTAHLADRLPAGADVLRHYAGFFAAHPRSADRLASMVSDYLGRRVDIIEFAGAWLTLPPDQQSRLPRGRLPGAYHELGVNAAIGTRAWDQQARFIVRVGPLHRAAFEALLPDQKTLPALVSLIRAYAGWEADFAVNLVLAAPEIPPLHLAGPSAGAAPRLGWTTWLPSPSAAIRGQESADEAIFSATLVEALQP</sequence>
<dbReference type="PANTHER" id="PTHR35564">
    <property type="match status" value="1"/>
</dbReference>
<organism evidence="1 2">
    <name type="scientific">Acidocella aquatica</name>
    <dbReference type="NCBI Taxonomy" id="1922313"/>
    <lineage>
        <taxon>Bacteria</taxon>
        <taxon>Pseudomonadati</taxon>
        <taxon>Pseudomonadota</taxon>
        <taxon>Alphaproteobacteria</taxon>
        <taxon>Acetobacterales</taxon>
        <taxon>Acidocellaceae</taxon>
        <taxon>Acidocella</taxon>
    </lineage>
</organism>
<evidence type="ECO:0000313" key="1">
    <source>
        <dbReference type="EMBL" id="GLR65648.1"/>
    </source>
</evidence>
<evidence type="ECO:0000313" key="2">
    <source>
        <dbReference type="Proteomes" id="UP001156641"/>
    </source>
</evidence>
<keyword evidence="2" id="KW-1185">Reference proteome</keyword>
<dbReference type="PANTHER" id="PTHR35564:SF4">
    <property type="entry name" value="CYTOPLASMIC PROTEIN"/>
    <property type="match status" value="1"/>
</dbReference>
<dbReference type="RefSeq" id="WP_284256160.1">
    <property type="nucleotide sequence ID" value="NZ_BSOS01000006.1"/>
</dbReference>
<proteinExistence type="predicted"/>
<protein>
    <submittedName>
        <fullName evidence="1">Type VI secretion system protein</fullName>
    </submittedName>
</protein>
<name>A0ABQ6A210_9PROT</name>
<dbReference type="Pfam" id="PF06996">
    <property type="entry name" value="T6SS_TssG"/>
    <property type="match status" value="1"/>
</dbReference>
<dbReference type="Proteomes" id="UP001156641">
    <property type="component" value="Unassembled WGS sequence"/>
</dbReference>
<dbReference type="NCBIfam" id="TIGR03347">
    <property type="entry name" value="VI_chp_1"/>
    <property type="match status" value="1"/>
</dbReference>